<gene>
    <name evidence="2" type="ORF">GMA12_00165</name>
</gene>
<comment type="caution">
    <text evidence="2">The sequence shown here is derived from an EMBL/GenBank/DDBJ whole genome shotgun (WGS) entry which is preliminary data.</text>
</comment>
<evidence type="ECO:0008006" key="4">
    <source>
        <dbReference type="Google" id="ProtNLM"/>
    </source>
</evidence>
<evidence type="ECO:0000313" key="3">
    <source>
        <dbReference type="Proteomes" id="UP000436989"/>
    </source>
</evidence>
<dbReference type="InterPro" id="IPR038468">
    <property type="entry name" value="MmpS_C"/>
</dbReference>
<name>A0A6N8GLD7_9MICC</name>
<organism evidence="2 3">
    <name type="scientific">Kocuria sediminis</name>
    <dbReference type="NCBI Taxonomy" id="1038857"/>
    <lineage>
        <taxon>Bacteria</taxon>
        <taxon>Bacillati</taxon>
        <taxon>Actinomycetota</taxon>
        <taxon>Actinomycetes</taxon>
        <taxon>Micrococcales</taxon>
        <taxon>Micrococcaceae</taxon>
        <taxon>Kocuria</taxon>
    </lineage>
</organism>
<reference evidence="2 3" key="1">
    <citation type="submission" date="2019-12" db="EMBL/GenBank/DDBJ databases">
        <authorList>
            <person name="Shi Y."/>
        </authorList>
    </citation>
    <scope>NUCLEOTIDE SEQUENCE [LARGE SCALE GENOMIC DNA]</scope>
    <source>
        <strain evidence="2 3">JCM 17929</strain>
    </source>
</reference>
<protein>
    <recommendedName>
        <fullName evidence="4">MmpS family membrane protein</fullName>
    </recommendedName>
</protein>
<dbReference type="EMBL" id="WOGU01000001">
    <property type="protein sequence ID" value="MUN61584.1"/>
    <property type="molecule type" value="Genomic_DNA"/>
</dbReference>
<feature type="region of interest" description="Disordered" evidence="1">
    <location>
        <begin position="51"/>
        <end position="77"/>
    </location>
</feature>
<sequence length="130" mass="13792">MKTITQRRPNRPKWMWAAGGVGLAIIALGAIDSALPEPGPEEVRLEVEADGPTSIRLYDPDGGDHDMETDESGAWDGVVGTTEAGEWRVGISPAFMSDTTTVTCRLYVGDVVVDEATGTGSHGSARCSTW</sequence>
<dbReference type="AlphaFoldDB" id="A0A6N8GLD7"/>
<evidence type="ECO:0000256" key="1">
    <source>
        <dbReference type="SAM" id="MobiDB-lite"/>
    </source>
</evidence>
<dbReference type="RefSeq" id="WP_156266147.1">
    <property type="nucleotide sequence ID" value="NZ_WOGU01000001.1"/>
</dbReference>
<dbReference type="Proteomes" id="UP000436989">
    <property type="component" value="Unassembled WGS sequence"/>
</dbReference>
<accession>A0A6N8GLD7</accession>
<dbReference type="Gene3D" id="2.60.40.2880">
    <property type="entry name" value="MmpS1-5, C-terminal soluble domain"/>
    <property type="match status" value="1"/>
</dbReference>
<evidence type="ECO:0000313" key="2">
    <source>
        <dbReference type="EMBL" id="MUN61584.1"/>
    </source>
</evidence>
<keyword evidence="3" id="KW-1185">Reference proteome</keyword>
<proteinExistence type="predicted"/>